<evidence type="ECO:0000256" key="4">
    <source>
        <dbReference type="SAM" id="MobiDB-lite"/>
    </source>
</evidence>
<dbReference type="CDD" id="cd12823">
    <property type="entry name" value="Mrs2_Mfm1p-like"/>
    <property type="match status" value="1"/>
</dbReference>
<comment type="subcellular location">
    <subcellularLocation>
        <location evidence="2">Membrane</location>
        <topology evidence="2">Multi-pass membrane protein</topology>
    </subcellularLocation>
</comment>
<accession>A0AAW1SD60</accession>
<reference evidence="5 6" key="1">
    <citation type="journal article" date="2024" name="Nat. Commun.">
        <title>Phylogenomics reveals the evolutionary origins of lichenization in chlorophyte algae.</title>
        <authorList>
            <person name="Puginier C."/>
            <person name="Libourel C."/>
            <person name="Otte J."/>
            <person name="Skaloud P."/>
            <person name="Haon M."/>
            <person name="Grisel S."/>
            <person name="Petersen M."/>
            <person name="Berrin J.G."/>
            <person name="Delaux P.M."/>
            <person name="Dal Grande F."/>
            <person name="Keller J."/>
        </authorList>
    </citation>
    <scope>NUCLEOTIDE SEQUENCE [LARGE SCALE GENOMIC DNA]</scope>
    <source>
        <strain evidence="5 6">SAG 245.80</strain>
    </source>
</reference>
<evidence type="ECO:0000313" key="6">
    <source>
        <dbReference type="Proteomes" id="UP001445335"/>
    </source>
</evidence>
<keyword evidence="2" id="KW-0812">Transmembrane</keyword>
<sequence>MLASLLWASQHSTVSVPGLRHTSSRGKGVDGASTPSSAPPSPTAAGLRRNLSGSDMAAASATAKAAAFDRKKGGLGGQRKWVRFDRNGETSIIQADKHALVHQLGVQLRDLRLLDPHLNTSYPSALLCRDKALVVNLEHIKCIITKDEVFIVNADEESVVAFIEELQRRLTPKELPPAPGVSQSVPDLAAAVAAAEQREASQAQQSPFELRALEVVLDVVCSHLDRLSADLEAAAHPALDDLTAKVSTANLERVRRIKNRLVRLTTRVETLREVLEKILDDDSDMHQMNLTARAMDLIERQSSLLHTLDRTSLRLQPHGTPHTPKGFDEAAERDEEEIAEVEMVLEGSFLQMDNTYNKLQTLCEYIDDTEDYINIELDSNRNQLIRLEVMLTSATLSVALIGVVSGLFGMNLHNTHEDSYDLFVIVSATSSAGAILVFLLIFAFCKYKKLF</sequence>
<organism evidence="5 6">
    <name type="scientific">Elliptochloris bilobata</name>
    <dbReference type="NCBI Taxonomy" id="381761"/>
    <lineage>
        <taxon>Eukaryota</taxon>
        <taxon>Viridiplantae</taxon>
        <taxon>Chlorophyta</taxon>
        <taxon>core chlorophytes</taxon>
        <taxon>Trebouxiophyceae</taxon>
        <taxon>Trebouxiophyceae incertae sedis</taxon>
        <taxon>Elliptochloris clade</taxon>
        <taxon>Elliptochloris</taxon>
    </lineage>
</organism>
<keyword evidence="2" id="KW-0472">Membrane</keyword>
<dbReference type="Gene3D" id="2.40.128.330">
    <property type="match status" value="1"/>
</dbReference>
<protein>
    <recommendedName>
        <fullName evidence="2">Magnesium transporter</fullName>
    </recommendedName>
</protein>
<name>A0AAW1SD60_9CHLO</name>
<dbReference type="InterPro" id="IPR039204">
    <property type="entry name" value="MRS2-like"/>
</dbReference>
<dbReference type="GO" id="GO:0015095">
    <property type="term" value="F:magnesium ion transmembrane transporter activity"/>
    <property type="evidence" value="ECO:0007669"/>
    <property type="project" value="UniProtKB-ARBA"/>
</dbReference>
<gene>
    <name evidence="5" type="ORF">WJX81_006534</name>
</gene>
<keyword evidence="2" id="KW-1133">Transmembrane helix</keyword>
<comment type="similarity">
    <text evidence="1 2">Belongs to the CorA metal ion transporter (MIT) (TC 1.A.35.5) family.</text>
</comment>
<comment type="caution">
    <text evidence="5">The sequence shown here is derived from an EMBL/GenBank/DDBJ whole genome shotgun (WGS) entry which is preliminary data.</text>
</comment>
<proteinExistence type="inferred from homology"/>
<feature type="transmembrane region" description="Helical" evidence="2">
    <location>
        <begin position="422"/>
        <end position="445"/>
    </location>
</feature>
<feature type="transmembrane region" description="Helical" evidence="2">
    <location>
        <begin position="389"/>
        <end position="410"/>
    </location>
</feature>
<dbReference type="Gene3D" id="1.20.58.340">
    <property type="entry name" value="Magnesium transport protein CorA, transmembrane region"/>
    <property type="match status" value="1"/>
</dbReference>
<feature type="coiled-coil region" evidence="3">
    <location>
        <begin position="254"/>
        <end position="281"/>
    </location>
</feature>
<dbReference type="AlphaFoldDB" id="A0AAW1SD60"/>
<feature type="region of interest" description="Disordered" evidence="4">
    <location>
        <begin position="16"/>
        <end position="49"/>
    </location>
</feature>
<evidence type="ECO:0000313" key="5">
    <source>
        <dbReference type="EMBL" id="KAK9843506.1"/>
    </source>
</evidence>
<keyword evidence="2" id="KW-0406">Ion transport</keyword>
<dbReference type="GO" id="GO:0016020">
    <property type="term" value="C:membrane"/>
    <property type="evidence" value="ECO:0007669"/>
    <property type="project" value="UniProtKB-SubCell"/>
</dbReference>
<dbReference type="Proteomes" id="UP001445335">
    <property type="component" value="Unassembled WGS sequence"/>
</dbReference>
<evidence type="ECO:0000256" key="2">
    <source>
        <dbReference type="RuleBase" id="RU366041"/>
    </source>
</evidence>
<dbReference type="PANTHER" id="PTHR13890:SF31">
    <property type="entry name" value="MAGNESIUM TRANSPORTER MRS2-2-RELATED"/>
    <property type="match status" value="1"/>
</dbReference>
<evidence type="ECO:0000256" key="1">
    <source>
        <dbReference type="ARBA" id="ARBA00007535"/>
    </source>
</evidence>
<keyword evidence="6" id="KW-1185">Reference proteome</keyword>
<dbReference type="EMBL" id="JALJOU010000006">
    <property type="protein sequence ID" value="KAK9843506.1"/>
    <property type="molecule type" value="Genomic_DNA"/>
</dbReference>
<keyword evidence="3" id="KW-0175">Coiled coil</keyword>
<keyword evidence="2" id="KW-0813">Transport</keyword>
<dbReference type="PANTHER" id="PTHR13890">
    <property type="entry name" value="RNA SPLICING PROTEIN MRS2, MITOCHONDRIAL"/>
    <property type="match status" value="1"/>
</dbReference>
<comment type="function">
    <text evidence="2">Magnesium transporter that may mediate the influx of magnesium.</text>
</comment>
<dbReference type="Pfam" id="PF22099">
    <property type="entry name" value="MRS2-like"/>
    <property type="match status" value="1"/>
</dbReference>
<evidence type="ECO:0000256" key="3">
    <source>
        <dbReference type="SAM" id="Coils"/>
    </source>
</evidence>
<keyword evidence="2" id="KW-0460">Magnesium</keyword>